<dbReference type="OrthoDB" id="10009578at2"/>
<sequence>MLLQQTIQHFASKTGGQFATKSPGQLLRNIQLSIPFSVPAEIRLYDKLFNVEDPNQLGDDFINHFNEKSIQVLQNAYVEHDLATENHLNIHFQFIRLGYFIKDKNSSADHLIFNRTVDLKEGWKKT</sequence>
<accession>A0A4U3KPJ2</accession>
<protein>
    <recommendedName>
        <fullName evidence="2">50S ribosomal protein L25</fullName>
    </recommendedName>
</protein>
<dbReference type="Pfam" id="PF20974">
    <property type="entry name" value="tRNA-synt_1c_C2"/>
    <property type="match status" value="1"/>
</dbReference>
<evidence type="ECO:0000313" key="4">
    <source>
        <dbReference type="EMBL" id="TKK63981.1"/>
    </source>
</evidence>
<dbReference type="Proteomes" id="UP000305848">
    <property type="component" value="Unassembled WGS sequence"/>
</dbReference>
<evidence type="ECO:0000313" key="5">
    <source>
        <dbReference type="Proteomes" id="UP000305848"/>
    </source>
</evidence>
<evidence type="ECO:0000256" key="2">
    <source>
        <dbReference type="ARBA" id="ARBA00035479"/>
    </source>
</evidence>
<evidence type="ECO:0000256" key="1">
    <source>
        <dbReference type="ARBA" id="ARBA00022917"/>
    </source>
</evidence>
<evidence type="ECO:0000259" key="3">
    <source>
        <dbReference type="Pfam" id="PF20974"/>
    </source>
</evidence>
<dbReference type="GO" id="GO:0006412">
    <property type="term" value="P:translation"/>
    <property type="evidence" value="ECO:0007669"/>
    <property type="project" value="UniProtKB-KW"/>
</dbReference>
<name>A0A4U3KPJ2_9BACT</name>
<reference evidence="4 5" key="1">
    <citation type="submission" date="2019-05" db="EMBL/GenBank/DDBJ databases">
        <title>Panacibacter sp. strain 17mud1-8 Genome sequencing and assembly.</title>
        <authorList>
            <person name="Chhetri G."/>
        </authorList>
    </citation>
    <scope>NUCLEOTIDE SEQUENCE [LARGE SCALE GENOMIC DNA]</scope>
    <source>
        <strain evidence="4 5">17mud1-8</strain>
    </source>
</reference>
<comment type="caution">
    <text evidence="4">The sequence shown here is derived from an EMBL/GenBank/DDBJ whole genome shotgun (WGS) entry which is preliminary data.</text>
</comment>
<dbReference type="InterPro" id="IPR011035">
    <property type="entry name" value="Ribosomal_bL25/Gln-tRNA_synth"/>
</dbReference>
<dbReference type="InterPro" id="IPR020056">
    <property type="entry name" value="Rbsml_bL25/Gln-tRNA_synth_N"/>
</dbReference>
<dbReference type="AlphaFoldDB" id="A0A4U3KPJ2"/>
<dbReference type="SUPFAM" id="SSF50715">
    <property type="entry name" value="Ribosomal protein L25-like"/>
    <property type="match status" value="1"/>
</dbReference>
<gene>
    <name evidence="4" type="ORF">FC093_23500</name>
</gene>
<keyword evidence="5" id="KW-1185">Reference proteome</keyword>
<proteinExistence type="predicted"/>
<dbReference type="EMBL" id="SZQL01000058">
    <property type="protein sequence ID" value="TKK63981.1"/>
    <property type="molecule type" value="Genomic_DNA"/>
</dbReference>
<keyword evidence="1" id="KW-0648">Protein biosynthesis</keyword>
<feature type="domain" description="tRNA synthetases class I (E and Q) anti-codon binding" evidence="3">
    <location>
        <begin position="37"/>
        <end position="103"/>
    </location>
</feature>
<organism evidence="4 5">
    <name type="scientific">Ilyomonas limi</name>
    <dbReference type="NCBI Taxonomy" id="2575867"/>
    <lineage>
        <taxon>Bacteria</taxon>
        <taxon>Pseudomonadati</taxon>
        <taxon>Bacteroidota</taxon>
        <taxon>Chitinophagia</taxon>
        <taxon>Chitinophagales</taxon>
        <taxon>Chitinophagaceae</taxon>
        <taxon>Ilyomonas</taxon>
    </lineage>
</organism>
<dbReference type="InterPro" id="IPR049437">
    <property type="entry name" value="tRNA-synt_1c_C2"/>
</dbReference>
<dbReference type="Gene3D" id="2.40.240.10">
    <property type="entry name" value="Ribosomal Protein L25, Chain P"/>
    <property type="match status" value="1"/>
</dbReference>